<gene>
    <name evidence="1" type="ORF">L211DRAFT_145544</name>
</gene>
<evidence type="ECO:0000313" key="2">
    <source>
        <dbReference type="Proteomes" id="UP000267821"/>
    </source>
</evidence>
<dbReference type="AlphaFoldDB" id="A0A3N4M361"/>
<accession>A0A3N4M361</accession>
<reference evidence="1 2" key="1">
    <citation type="journal article" date="2018" name="Nat. Ecol. Evol.">
        <title>Pezizomycetes genomes reveal the molecular basis of ectomycorrhizal truffle lifestyle.</title>
        <authorList>
            <person name="Murat C."/>
            <person name="Payen T."/>
            <person name="Noel B."/>
            <person name="Kuo A."/>
            <person name="Morin E."/>
            <person name="Chen J."/>
            <person name="Kohler A."/>
            <person name="Krizsan K."/>
            <person name="Balestrini R."/>
            <person name="Da Silva C."/>
            <person name="Montanini B."/>
            <person name="Hainaut M."/>
            <person name="Levati E."/>
            <person name="Barry K.W."/>
            <person name="Belfiori B."/>
            <person name="Cichocki N."/>
            <person name="Clum A."/>
            <person name="Dockter R.B."/>
            <person name="Fauchery L."/>
            <person name="Guy J."/>
            <person name="Iotti M."/>
            <person name="Le Tacon F."/>
            <person name="Lindquist E.A."/>
            <person name="Lipzen A."/>
            <person name="Malagnac F."/>
            <person name="Mello A."/>
            <person name="Molinier V."/>
            <person name="Miyauchi S."/>
            <person name="Poulain J."/>
            <person name="Riccioni C."/>
            <person name="Rubini A."/>
            <person name="Sitrit Y."/>
            <person name="Splivallo R."/>
            <person name="Traeger S."/>
            <person name="Wang M."/>
            <person name="Zifcakova L."/>
            <person name="Wipf D."/>
            <person name="Zambonelli A."/>
            <person name="Paolocci F."/>
            <person name="Nowrousian M."/>
            <person name="Ottonello S."/>
            <person name="Baldrian P."/>
            <person name="Spatafora J.W."/>
            <person name="Henrissat B."/>
            <person name="Nagy L.G."/>
            <person name="Aury J.M."/>
            <person name="Wincker P."/>
            <person name="Grigoriev I.V."/>
            <person name="Bonfante P."/>
            <person name="Martin F.M."/>
        </authorList>
    </citation>
    <scope>NUCLEOTIDE SEQUENCE [LARGE SCALE GENOMIC DNA]</scope>
    <source>
        <strain evidence="1 2">ATCC MYA-4762</strain>
    </source>
</reference>
<organism evidence="1 2">
    <name type="scientific">Terfezia boudieri ATCC MYA-4762</name>
    <dbReference type="NCBI Taxonomy" id="1051890"/>
    <lineage>
        <taxon>Eukaryota</taxon>
        <taxon>Fungi</taxon>
        <taxon>Dikarya</taxon>
        <taxon>Ascomycota</taxon>
        <taxon>Pezizomycotina</taxon>
        <taxon>Pezizomycetes</taxon>
        <taxon>Pezizales</taxon>
        <taxon>Pezizaceae</taxon>
        <taxon>Terfezia</taxon>
    </lineage>
</organism>
<evidence type="ECO:0000313" key="1">
    <source>
        <dbReference type="EMBL" id="RPB24745.1"/>
    </source>
</evidence>
<sequence length="93" mass="10971">MKKIRLRMEVFELRACGSAHSHWSQIARLMRGQLPVRKQSKKVRIHPHRTWWACWTCWTWWAPSCWTCPCFSACWRGGSEKEKAMPVTLLGAN</sequence>
<proteinExistence type="predicted"/>
<keyword evidence="2" id="KW-1185">Reference proteome</keyword>
<name>A0A3N4M361_9PEZI</name>
<protein>
    <submittedName>
        <fullName evidence="1">Uncharacterized protein</fullName>
    </submittedName>
</protein>
<dbReference type="EMBL" id="ML121540">
    <property type="protein sequence ID" value="RPB24745.1"/>
    <property type="molecule type" value="Genomic_DNA"/>
</dbReference>
<dbReference type="Proteomes" id="UP000267821">
    <property type="component" value="Unassembled WGS sequence"/>
</dbReference>
<dbReference type="InParanoid" id="A0A3N4M361"/>